<evidence type="ECO:0000313" key="1">
    <source>
        <dbReference type="EMBL" id="VDL93394.1"/>
    </source>
</evidence>
<name>A0A183SS11_SCHSO</name>
<reference evidence="1 2" key="2">
    <citation type="submission" date="2018-11" db="EMBL/GenBank/DDBJ databases">
        <authorList>
            <consortium name="Pathogen Informatics"/>
        </authorList>
    </citation>
    <scope>NUCLEOTIDE SEQUENCE [LARGE SCALE GENOMIC DNA]</scope>
    <source>
        <strain evidence="1 2">NST_G2</strain>
    </source>
</reference>
<dbReference type="EMBL" id="UYSU01033945">
    <property type="protein sequence ID" value="VDL93394.1"/>
    <property type="molecule type" value="Genomic_DNA"/>
</dbReference>
<sequence>MCEIIKGWVCGFKGIKHAGQEDQVDTPTLPLQLTARMHQVPAGTGPINGLLWCGECGAAFFVLKWQRIGTRWLTASTIARPLKPYLVAFNPDLHETLSILLSGEMLMKKEMNPGQTGMWVVIVGGPRRCINIACNQNSHVPELAQQITYCALSELTACECTGLPAWVHVRTKSPSPPTVKHAVIAAAMRQLSFYLSSPLLPLLFPLSHPFSSNLYPPLLPLSSPFPPPPRSKKYYGEGDMQSRRRPKRIGRSLCATVQVYSHSNQAHVTVPAPPSCGGYDGDRWTTRVGLSWTS</sequence>
<dbReference type="Proteomes" id="UP000275846">
    <property type="component" value="Unassembled WGS sequence"/>
</dbReference>
<reference evidence="3" key="1">
    <citation type="submission" date="2016-06" db="UniProtKB">
        <authorList>
            <consortium name="WormBaseParasite"/>
        </authorList>
    </citation>
    <scope>IDENTIFICATION</scope>
</reference>
<proteinExistence type="predicted"/>
<protein>
    <submittedName>
        <fullName evidence="3">Protein MIZU-KUSSEI 1-like</fullName>
    </submittedName>
</protein>
<dbReference type="AlphaFoldDB" id="A0A183SS11"/>
<dbReference type="WBParaSite" id="SSLN_0000722801-mRNA-1">
    <property type="protein sequence ID" value="SSLN_0000722801-mRNA-1"/>
    <property type="gene ID" value="SSLN_0000722801"/>
</dbReference>
<evidence type="ECO:0000313" key="3">
    <source>
        <dbReference type="WBParaSite" id="SSLN_0000722801-mRNA-1"/>
    </source>
</evidence>
<keyword evidence="2" id="KW-1185">Reference proteome</keyword>
<gene>
    <name evidence="1" type="ORF">SSLN_LOCUS7009</name>
</gene>
<organism evidence="3">
    <name type="scientific">Schistocephalus solidus</name>
    <name type="common">Tapeworm</name>
    <dbReference type="NCBI Taxonomy" id="70667"/>
    <lineage>
        <taxon>Eukaryota</taxon>
        <taxon>Metazoa</taxon>
        <taxon>Spiralia</taxon>
        <taxon>Lophotrochozoa</taxon>
        <taxon>Platyhelminthes</taxon>
        <taxon>Cestoda</taxon>
        <taxon>Eucestoda</taxon>
        <taxon>Diphyllobothriidea</taxon>
        <taxon>Diphyllobothriidae</taxon>
        <taxon>Schistocephalus</taxon>
    </lineage>
</organism>
<accession>A0A183SS11</accession>
<evidence type="ECO:0000313" key="2">
    <source>
        <dbReference type="Proteomes" id="UP000275846"/>
    </source>
</evidence>